<dbReference type="InterPro" id="IPR036259">
    <property type="entry name" value="MFS_trans_sf"/>
</dbReference>
<dbReference type="RefSeq" id="WP_120354841.1">
    <property type="nucleotide sequence ID" value="NZ_RAQO01000005.1"/>
</dbReference>
<protein>
    <submittedName>
        <fullName evidence="5">MFS transporter</fullName>
    </submittedName>
</protein>
<feature type="transmembrane region" description="Helical" evidence="4">
    <location>
        <begin position="198"/>
        <end position="218"/>
    </location>
</feature>
<keyword evidence="6" id="KW-1185">Reference proteome</keyword>
<feature type="transmembrane region" description="Helical" evidence="4">
    <location>
        <begin position="12"/>
        <end position="29"/>
    </location>
</feature>
<comment type="caution">
    <text evidence="5">The sequence shown here is derived from an EMBL/GenBank/DDBJ whole genome shotgun (WGS) entry which is preliminary data.</text>
</comment>
<dbReference type="OrthoDB" id="6262805at2"/>
<dbReference type="EMBL" id="RAQO01000005">
    <property type="protein sequence ID" value="RKF18761.1"/>
    <property type="molecule type" value="Genomic_DNA"/>
</dbReference>
<feature type="transmembrane region" description="Helical" evidence="4">
    <location>
        <begin position="153"/>
        <end position="173"/>
    </location>
</feature>
<evidence type="ECO:0000256" key="4">
    <source>
        <dbReference type="SAM" id="Phobius"/>
    </source>
</evidence>
<sequence length="375" mass="41100">MTTTNEQWLPASIKLSVAFSVFLILPSYLDSVSRLFERDLLSLSYLASIELAGFAFATILSFILSSYSSIKINERLTIMVLIVSQLASAWCDDLSLFAALRLIAGLSAGLIAINSFESLARQNNPDAAFAKAIATQMAYGAALLFGLPALIDVLGLNAIFLVFSILSFGLLILPQTQERRRQSSPNTKQSDVSEDNRSFIIVGLVAIFLVMVSHSGTWSILGLEASKLGISAQNQGNILATGTLFSIVGALLANYFADFENKRMIVIIAIVLQMFVIELMIDAKHTWQYVGSVCLFMLNWNFVLPYVIGALARIDYSGQSLRFALALQTLGAAIGPSVILENWLETELQLLMLLSLLAVYPLFIKRHLQTGKARK</sequence>
<dbReference type="Gene3D" id="1.20.1250.20">
    <property type="entry name" value="MFS general substrate transporter like domains"/>
    <property type="match status" value="1"/>
</dbReference>
<feature type="transmembrane region" description="Helical" evidence="4">
    <location>
        <begin position="96"/>
        <end position="116"/>
    </location>
</feature>
<organism evidence="5 6">
    <name type="scientific">Alginatibacterium sediminis</name>
    <dbReference type="NCBI Taxonomy" id="2164068"/>
    <lineage>
        <taxon>Bacteria</taxon>
        <taxon>Pseudomonadati</taxon>
        <taxon>Pseudomonadota</taxon>
        <taxon>Gammaproteobacteria</taxon>
        <taxon>Alteromonadales</taxon>
        <taxon>Alteromonadaceae</taxon>
        <taxon>Alginatibacterium</taxon>
    </lineage>
</organism>
<feature type="transmembrane region" description="Helical" evidence="4">
    <location>
        <begin position="41"/>
        <end position="65"/>
    </location>
</feature>
<dbReference type="GO" id="GO:0022857">
    <property type="term" value="F:transmembrane transporter activity"/>
    <property type="evidence" value="ECO:0007669"/>
    <property type="project" value="InterPro"/>
</dbReference>
<feature type="transmembrane region" description="Helical" evidence="4">
    <location>
        <begin position="320"/>
        <end position="340"/>
    </location>
</feature>
<name>A0A420EDL0_9ALTE</name>
<feature type="transmembrane region" description="Helical" evidence="4">
    <location>
        <begin position="287"/>
        <end position="308"/>
    </location>
</feature>
<feature type="transmembrane region" description="Helical" evidence="4">
    <location>
        <begin position="346"/>
        <end position="364"/>
    </location>
</feature>
<feature type="transmembrane region" description="Helical" evidence="4">
    <location>
        <begin position="238"/>
        <end position="257"/>
    </location>
</feature>
<dbReference type="AlphaFoldDB" id="A0A420EDL0"/>
<proteinExistence type="predicted"/>
<evidence type="ECO:0000256" key="2">
    <source>
        <dbReference type="ARBA" id="ARBA00022989"/>
    </source>
</evidence>
<dbReference type="Pfam" id="PF07690">
    <property type="entry name" value="MFS_1"/>
    <property type="match status" value="1"/>
</dbReference>
<reference evidence="5 6" key="1">
    <citation type="submission" date="2018-09" db="EMBL/GenBank/DDBJ databases">
        <authorList>
            <person name="Wang Z."/>
        </authorList>
    </citation>
    <scope>NUCLEOTIDE SEQUENCE [LARGE SCALE GENOMIC DNA]</scope>
    <source>
        <strain evidence="5 6">ALS 81</strain>
    </source>
</reference>
<accession>A0A420EDL0</accession>
<keyword evidence="3 4" id="KW-0472">Membrane</keyword>
<keyword evidence="2 4" id="KW-1133">Transmembrane helix</keyword>
<dbReference type="SUPFAM" id="SSF103473">
    <property type="entry name" value="MFS general substrate transporter"/>
    <property type="match status" value="1"/>
</dbReference>
<dbReference type="Proteomes" id="UP000286482">
    <property type="component" value="Unassembled WGS sequence"/>
</dbReference>
<evidence type="ECO:0000256" key="1">
    <source>
        <dbReference type="ARBA" id="ARBA00022692"/>
    </source>
</evidence>
<keyword evidence="1 4" id="KW-0812">Transmembrane</keyword>
<feature type="transmembrane region" description="Helical" evidence="4">
    <location>
        <begin position="264"/>
        <end position="281"/>
    </location>
</feature>
<evidence type="ECO:0000313" key="6">
    <source>
        <dbReference type="Proteomes" id="UP000286482"/>
    </source>
</evidence>
<dbReference type="InterPro" id="IPR011701">
    <property type="entry name" value="MFS"/>
</dbReference>
<gene>
    <name evidence="5" type="ORF">DBZ36_10215</name>
</gene>
<evidence type="ECO:0000256" key="3">
    <source>
        <dbReference type="ARBA" id="ARBA00023136"/>
    </source>
</evidence>
<feature type="transmembrane region" description="Helical" evidence="4">
    <location>
        <begin position="128"/>
        <end position="147"/>
    </location>
</feature>
<evidence type="ECO:0000313" key="5">
    <source>
        <dbReference type="EMBL" id="RKF18761.1"/>
    </source>
</evidence>